<evidence type="ECO:0000256" key="2">
    <source>
        <dbReference type="ARBA" id="ARBA00004651"/>
    </source>
</evidence>
<feature type="domain" description="Gasdermin PUB" evidence="13">
    <location>
        <begin position="280"/>
        <end position="450"/>
    </location>
</feature>
<comment type="subcellular location">
    <subcellularLocation>
        <location evidence="2">Cell membrane</location>
        <topology evidence="2">Multi-pass membrane protein</topology>
    </subcellularLocation>
    <subcellularLocation>
        <location evidence="1">Cytoplasm</location>
        <location evidence="1">Cytosol</location>
    </subcellularLocation>
</comment>
<keyword evidence="11" id="KW-0449">Lipoprotein</keyword>
<evidence type="ECO:0000256" key="5">
    <source>
        <dbReference type="ARBA" id="ARBA00022475"/>
    </source>
</evidence>
<proteinExistence type="inferred from homology"/>
<name>A0A1S3GKL5_DIPOR</name>
<evidence type="ECO:0000256" key="7">
    <source>
        <dbReference type="ARBA" id="ARBA00022590"/>
    </source>
</evidence>
<evidence type="ECO:0000259" key="12">
    <source>
        <dbReference type="Pfam" id="PF04598"/>
    </source>
</evidence>
<dbReference type="GO" id="GO:0001786">
    <property type="term" value="F:phosphatidylserine binding"/>
    <property type="evidence" value="ECO:0007669"/>
    <property type="project" value="TreeGrafter"/>
</dbReference>
<dbReference type="Proteomes" id="UP000081671">
    <property type="component" value="Unplaced"/>
</dbReference>
<dbReference type="STRING" id="10020.ENSDORP00000000541"/>
<keyword evidence="9" id="KW-0472">Membrane</keyword>
<dbReference type="KEGG" id="dord:105999020"/>
<evidence type="ECO:0000256" key="9">
    <source>
        <dbReference type="ARBA" id="ARBA00023136"/>
    </source>
</evidence>
<keyword evidence="8" id="KW-0812">Transmembrane</keyword>
<dbReference type="Pfam" id="PF04598">
    <property type="entry name" value="Gasdermin"/>
    <property type="match status" value="1"/>
</dbReference>
<evidence type="ECO:0000256" key="3">
    <source>
        <dbReference type="ARBA" id="ARBA00009279"/>
    </source>
</evidence>
<dbReference type="InterPro" id="IPR041263">
    <property type="entry name" value="Gasdermin_PUB"/>
</dbReference>
<evidence type="ECO:0000256" key="4">
    <source>
        <dbReference type="ARBA" id="ARBA00022452"/>
    </source>
</evidence>
<comment type="similarity">
    <text evidence="3">Belongs to the gasdermin family.</text>
</comment>
<keyword evidence="7" id="KW-1210">Necrosis</keyword>
<keyword evidence="10" id="KW-0564">Palmitate</keyword>
<accession>A0A1S3GKL5</accession>
<dbReference type="GO" id="GO:0072559">
    <property type="term" value="C:NLRP3 inflammasome complex"/>
    <property type="evidence" value="ECO:0007669"/>
    <property type="project" value="TreeGrafter"/>
</dbReference>
<dbReference type="GO" id="GO:0070269">
    <property type="term" value="P:pyroptotic inflammatory response"/>
    <property type="evidence" value="ECO:0007669"/>
    <property type="project" value="TreeGrafter"/>
</dbReference>
<dbReference type="GO" id="GO:0070273">
    <property type="term" value="F:phosphatidylinositol-4-phosphate binding"/>
    <property type="evidence" value="ECO:0007669"/>
    <property type="project" value="TreeGrafter"/>
</dbReference>
<evidence type="ECO:0000256" key="8">
    <source>
        <dbReference type="ARBA" id="ARBA00022692"/>
    </source>
</evidence>
<dbReference type="Pfam" id="PF17708">
    <property type="entry name" value="Gasdermin_C"/>
    <property type="match status" value="1"/>
</dbReference>
<dbReference type="InterPro" id="IPR040460">
    <property type="entry name" value="Gasdermin_pore"/>
</dbReference>
<reference evidence="15" key="1">
    <citation type="submission" date="2025-08" db="UniProtKB">
        <authorList>
            <consortium name="RefSeq"/>
        </authorList>
    </citation>
    <scope>IDENTIFICATION</scope>
    <source>
        <tissue evidence="15">Kidney</tissue>
    </source>
</reference>
<keyword evidence="5" id="KW-1003">Cell membrane</keyword>
<evidence type="ECO:0000313" key="14">
    <source>
        <dbReference type="Proteomes" id="UP000081671"/>
    </source>
</evidence>
<dbReference type="InterPro" id="IPR007677">
    <property type="entry name" value="Gasdermin"/>
</dbReference>
<evidence type="ECO:0000256" key="11">
    <source>
        <dbReference type="ARBA" id="ARBA00023288"/>
    </source>
</evidence>
<dbReference type="InParanoid" id="A0A1S3GKL5"/>
<dbReference type="PANTHER" id="PTHR16399:SF15">
    <property type="entry name" value="GASDERMIN-D"/>
    <property type="match status" value="1"/>
</dbReference>
<keyword evidence="4" id="KW-1134">Transmembrane beta strand</keyword>
<dbReference type="GO" id="GO:0005886">
    <property type="term" value="C:plasma membrane"/>
    <property type="evidence" value="ECO:0007669"/>
    <property type="project" value="UniProtKB-SubCell"/>
</dbReference>
<keyword evidence="6" id="KW-0963">Cytoplasm</keyword>
<evidence type="ECO:0000256" key="1">
    <source>
        <dbReference type="ARBA" id="ARBA00004514"/>
    </source>
</evidence>
<evidence type="ECO:0000256" key="10">
    <source>
        <dbReference type="ARBA" id="ARBA00023139"/>
    </source>
</evidence>
<dbReference type="PANTHER" id="PTHR16399">
    <property type="entry name" value="GASDERMIN"/>
    <property type="match status" value="1"/>
</dbReference>
<dbReference type="OrthoDB" id="9035105at2759"/>
<sequence>MPSTFERVVQGVVRELDHSRKLIPVDSLHSSTCFRPYCLVSQKPSRSWFWKPRYTSVNLSIKDILEPDAPEPDLERDGPFHFSDDVDGELKGSVELAAPGQGKISGGAAVSGSSSTSINVCTLRVDPNIWEAMHQERRLRQPEHKILKQLRSRRDNLYVVTEVLQTQEEVQVTRTHKKEGSGQFILSAAMCLQGEGQGHLSQKNTVSIPAESILAFRVAQLVITHDWDILLFPDERKTTFPPPSTGQAGARRLSTMLMSFCNPFRLMTDGCPEDWVVSEDLQGLQAEVEAVSEELQHMETELKRQLLGPLGAVLRDEPALQALEDSLDQGLCCGGQVEPLEGPAGAILEYLVLPSRVLAQELATPIFYLLGALMVLSESQHQLLAEALETDTLPEQLRLVEQVLEQSAPWHMPGVVSLSPDLLGRGWGEEAPAWALLEKCGLALQVPAPQVRWEPQAQGPACALYASLALLSRLSPKPC</sequence>
<dbReference type="GO" id="GO:0012501">
    <property type="term" value="P:programmed cell death"/>
    <property type="evidence" value="ECO:0007669"/>
    <property type="project" value="UniProtKB-KW"/>
</dbReference>
<dbReference type="GO" id="GO:0042742">
    <property type="term" value="P:defense response to bacterium"/>
    <property type="evidence" value="ECO:0007669"/>
    <property type="project" value="TreeGrafter"/>
</dbReference>
<evidence type="ECO:0000256" key="6">
    <source>
        <dbReference type="ARBA" id="ARBA00022490"/>
    </source>
</evidence>
<keyword evidence="14" id="KW-1185">Reference proteome</keyword>
<dbReference type="GeneID" id="105999020"/>
<dbReference type="GO" id="GO:0005546">
    <property type="term" value="F:phosphatidylinositol-4,5-bisphosphate binding"/>
    <property type="evidence" value="ECO:0007669"/>
    <property type="project" value="TreeGrafter"/>
</dbReference>
<feature type="domain" description="Gasdermin pore forming" evidence="12">
    <location>
        <begin position="4"/>
        <end position="242"/>
    </location>
</feature>
<evidence type="ECO:0000313" key="15">
    <source>
        <dbReference type="RefSeq" id="XP_012889351.1"/>
    </source>
</evidence>
<dbReference type="RefSeq" id="XP_012889351.1">
    <property type="nucleotide sequence ID" value="XM_013033897.1"/>
</dbReference>
<gene>
    <name evidence="15" type="primary">Gsdmd</name>
</gene>
<organism evidence="14 15">
    <name type="scientific">Dipodomys ordii</name>
    <name type="common">Ord's kangaroo rat</name>
    <dbReference type="NCBI Taxonomy" id="10020"/>
    <lineage>
        <taxon>Eukaryota</taxon>
        <taxon>Metazoa</taxon>
        <taxon>Chordata</taxon>
        <taxon>Craniata</taxon>
        <taxon>Vertebrata</taxon>
        <taxon>Euteleostomi</taxon>
        <taxon>Mammalia</taxon>
        <taxon>Eutheria</taxon>
        <taxon>Euarchontoglires</taxon>
        <taxon>Glires</taxon>
        <taxon>Rodentia</taxon>
        <taxon>Castorimorpha</taxon>
        <taxon>Heteromyidae</taxon>
        <taxon>Dipodomyinae</taxon>
        <taxon>Dipodomys</taxon>
    </lineage>
</organism>
<dbReference type="CTD" id="79792"/>
<dbReference type="FunCoup" id="A0A1S3GKL5">
    <property type="interactions" value="205"/>
</dbReference>
<protein>
    <submittedName>
        <fullName evidence="15">Gasdermin-D isoform X1</fullName>
    </submittedName>
</protein>
<dbReference type="AlphaFoldDB" id="A0A1S3GKL5"/>
<evidence type="ECO:0000259" key="13">
    <source>
        <dbReference type="Pfam" id="PF17708"/>
    </source>
</evidence>